<keyword evidence="1" id="KW-0479">Metal-binding</keyword>
<sequence>MSLITSLFCPLCQEPYDDTNKRPRLGSCRHNVCDLCIATRVQCPICNEKNAFSEVLYNFELCKMLEAFNENVTEENFQRISNNTKSLDLGACTSCLTTERLRVCVTCAETSHIFKQLPNGKFQVLNHNRALQLTKFVYFCSDCIADGQPDHAEHQFLPPSKIDAMKIDLNYWQYIIHAKLLEKKMYDEENKEVQDKTQLFNRILLEFRRQALSYEVAMKSSQFEKLEDQFKLTRIKQVDILSIPELADAKRRSFEKAQMVISRLLKLQERILWHQRDKIKLEIRNMSYHESKDPVVLKFREELSNLSLRFDSFRITELSQPEAEQLDRNANSKLEEAMQKLPFYKLDKKFRVYKALCSILKDSDEKRKRVTEMMMKEWTNETKKRPRLGSCSHSVCHPCIGTRVQCPICMQENSFKEVSYTFELCKMLETFKEKVTEENFERISDNPKKLDLGVCKSCLTTERLRMCMTCAENSKLFKKLSNGKYQITMMNKPFFIAKSVYFCSDCIADGQPDHPQHLFLPLSKIETREMDLEYWYYIIHALFLSKKIDEEVHRPIHEEAQIFKRILFQFKRQALSYEVMKRSDPFHNTEDFIKLRFMKYVDIMSLPELARAKEKSLEVAQKVINRYWKLQERQLWCNKHEINMMVERQDNSEDPIFVKFKEDISDLATKFNNLLITELSQSEADQIDELSDAKLEEAMRQLNLPDLGPDKKKLYVYKAICNLLQNAVDRKEKATGKLKKEVDSFLEFFNNRLKQIEKEMKKDPLAQRLFLFEITERSLKMDKLKIEQLEAMCDHREGELIWERWFPDTNNGLSEDAYYHFLLSQKFMNDSCSVTDKLFSQASNTL</sequence>
<dbReference type="InterPro" id="IPR013083">
    <property type="entry name" value="Znf_RING/FYVE/PHD"/>
</dbReference>
<dbReference type="InterPro" id="IPR017907">
    <property type="entry name" value="Znf_RING_CS"/>
</dbReference>
<protein>
    <recommendedName>
        <fullName evidence="5">RING-type domain-containing protein</fullName>
    </recommendedName>
</protein>
<evidence type="ECO:0000313" key="6">
    <source>
        <dbReference type="EMBL" id="EGT36779.1"/>
    </source>
</evidence>
<keyword evidence="7" id="KW-1185">Reference proteome</keyword>
<reference evidence="7" key="1">
    <citation type="submission" date="2011-07" db="EMBL/GenBank/DDBJ databases">
        <authorList>
            <consortium name="Caenorhabditis brenneri Sequencing and Analysis Consortium"/>
            <person name="Wilson R.K."/>
        </authorList>
    </citation>
    <scope>NUCLEOTIDE SEQUENCE [LARGE SCALE GENOMIC DNA]</scope>
    <source>
        <strain evidence="7">PB2801</strain>
    </source>
</reference>
<dbReference type="HOGENOM" id="CLU_336855_0_0_1"/>
<dbReference type="PROSITE" id="PS00518">
    <property type="entry name" value="ZF_RING_1"/>
    <property type="match status" value="2"/>
</dbReference>
<dbReference type="InParanoid" id="G0NSG2"/>
<dbReference type="OrthoDB" id="5877120at2759"/>
<organism evidence="7">
    <name type="scientific">Caenorhabditis brenneri</name>
    <name type="common">Nematode worm</name>
    <dbReference type="NCBI Taxonomy" id="135651"/>
    <lineage>
        <taxon>Eukaryota</taxon>
        <taxon>Metazoa</taxon>
        <taxon>Ecdysozoa</taxon>
        <taxon>Nematoda</taxon>
        <taxon>Chromadorea</taxon>
        <taxon>Rhabditida</taxon>
        <taxon>Rhabditina</taxon>
        <taxon>Rhabditomorpha</taxon>
        <taxon>Rhabditoidea</taxon>
        <taxon>Rhabditidae</taxon>
        <taxon>Peloderinae</taxon>
        <taxon>Caenorhabditis</taxon>
    </lineage>
</organism>
<keyword evidence="2 4" id="KW-0863">Zinc-finger</keyword>
<dbReference type="Gene3D" id="3.30.40.10">
    <property type="entry name" value="Zinc/RING finger domain, C3HC4 (zinc finger)"/>
    <property type="match status" value="1"/>
</dbReference>
<keyword evidence="3" id="KW-0862">Zinc</keyword>
<dbReference type="SMART" id="SM00184">
    <property type="entry name" value="RING"/>
    <property type="match status" value="2"/>
</dbReference>
<accession>G0NSG2</accession>
<evidence type="ECO:0000259" key="5">
    <source>
        <dbReference type="PROSITE" id="PS50089"/>
    </source>
</evidence>
<evidence type="ECO:0000256" key="1">
    <source>
        <dbReference type="ARBA" id="ARBA00022723"/>
    </source>
</evidence>
<dbReference type="AlphaFoldDB" id="G0NSG2"/>
<proteinExistence type="predicted"/>
<dbReference type="PROSITE" id="PS50089">
    <property type="entry name" value="ZF_RING_2"/>
    <property type="match status" value="1"/>
</dbReference>
<dbReference type="GO" id="GO:0008270">
    <property type="term" value="F:zinc ion binding"/>
    <property type="evidence" value="ECO:0007669"/>
    <property type="project" value="UniProtKB-KW"/>
</dbReference>
<name>G0NSG2_CAEBE</name>
<dbReference type="Proteomes" id="UP000008068">
    <property type="component" value="Unassembled WGS sequence"/>
</dbReference>
<evidence type="ECO:0000256" key="4">
    <source>
        <dbReference type="PROSITE-ProRule" id="PRU00175"/>
    </source>
</evidence>
<gene>
    <name evidence="6" type="ORF">CAEBREN_25508</name>
</gene>
<dbReference type="FunCoup" id="G0NSG2">
    <property type="interactions" value="3"/>
</dbReference>
<evidence type="ECO:0000256" key="3">
    <source>
        <dbReference type="ARBA" id="ARBA00022833"/>
    </source>
</evidence>
<evidence type="ECO:0000313" key="7">
    <source>
        <dbReference type="Proteomes" id="UP000008068"/>
    </source>
</evidence>
<dbReference type="EMBL" id="GL379938">
    <property type="protein sequence ID" value="EGT36779.1"/>
    <property type="molecule type" value="Genomic_DNA"/>
</dbReference>
<dbReference type="InterPro" id="IPR001841">
    <property type="entry name" value="Znf_RING"/>
</dbReference>
<feature type="domain" description="RING-type" evidence="5">
    <location>
        <begin position="9"/>
        <end position="47"/>
    </location>
</feature>
<dbReference type="SUPFAM" id="SSF57850">
    <property type="entry name" value="RING/U-box"/>
    <property type="match status" value="1"/>
</dbReference>
<dbReference type="eggNOG" id="ENOG502TI0Z">
    <property type="taxonomic scope" value="Eukaryota"/>
</dbReference>
<evidence type="ECO:0000256" key="2">
    <source>
        <dbReference type="ARBA" id="ARBA00022771"/>
    </source>
</evidence>